<organism evidence="1 2">
    <name type="scientific">Actinoplanes auranticolor</name>
    <dbReference type="NCBI Taxonomy" id="47988"/>
    <lineage>
        <taxon>Bacteria</taxon>
        <taxon>Bacillati</taxon>
        <taxon>Actinomycetota</taxon>
        <taxon>Actinomycetes</taxon>
        <taxon>Micromonosporales</taxon>
        <taxon>Micromonosporaceae</taxon>
        <taxon>Actinoplanes</taxon>
    </lineage>
</organism>
<dbReference type="AlphaFoldDB" id="A0A919S5E8"/>
<keyword evidence="2" id="KW-1185">Reference proteome</keyword>
<gene>
    <name evidence="1" type="ORF">Aau02nite_17570</name>
</gene>
<evidence type="ECO:0000313" key="2">
    <source>
        <dbReference type="Proteomes" id="UP000681340"/>
    </source>
</evidence>
<dbReference type="EMBL" id="BOQL01000017">
    <property type="protein sequence ID" value="GIM65498.1"/>
    <property type="molecule type" value="Genomic_DNA"/>
</dbReference>
<protein>
    <submittedName>
        <fullName evidence="1">Uncharacterized protein</fullName>
    </submittedName>
</protein>
<accession>A0A919S5E8</accession>
<evidence type="ECO:0000313" key="1">
    <source>
        <dbReference type="EMBL" id="GIM65498.1"/>
    </source>
</evidence>
<sequence length="205" mass="21652">MSPTFADVVDVDCSPSGTRASATQLTVQRDGVHIRVQNTSGSSGVYLNYRYGEGMGEGGGQPVGSGTLLVLPLAPGPVQLHCSYDQSTREDRPVSIDLLDPDRSWRTGALAALGCPPPEKSLVDWIYRPGSGSTADAALAALTAQLDEPSPWRHVREGYEAAARQTYVLMRAGQPWATVSVTRSAADSYQASLGSLCSAGRVTAR</sequence>
<proteinExistence type="predicted"/>
<comment type="caution">
    <text evidence="1">The sequence shown here is derived from an EMBL/GenBank/DDBJ whole genome shotgun (WGS) entry which is preliminary data.</text>
</comment>
<reference evidence="1" key="1">
    <citation type="submission" date="2021-03" db="EMBL/GenBank/DDBJ databases">
        <title>Whole genome shotgun sequence of Actinoplanes auranticolor NBRC 12245.</title>
        <authorList>
            <person name="Komaki H."/>
            <person name="Tamura T."/>
        </authorList>
    </citation>
    <scope>NUCLEOTIDE SEQUENCE</scope>
    <source>
        <strain evidence="1">NBRC 12245</strain>
    </source>
</reference>
<name>A0A919S5E8_9ACTN</name>
<dbReference type="Proteomes" id="UP000681340">
    <property type="component" value="Unassembled WGS sequence"/>
</dbReference>